<sequence>MREKKVISKGYDKNHYTEYKKKWAEIEILKPWLRPFPQNNKKAYCIMCKRDFVAKLATLKHHATTDTHKENRKIFLNLDDEPLEDIEKDIAYAELKLTAYAIVTNQSKLSCNTLVPLMASIFKDSSIAKEIRLDRCRVGEITKRVLAPAHKDRLRSILQKQKFSIIVDESTDISTTHCLAVVVRYVDFDLQKIDERLGSLIHLYSDPLNNETSAEVLFELIMESFQSEDVPTKSIYGYCSDTCNVMMGRNNSVASRFKSYNPQIFINKCQCHIQHLSAKHAYECLPQQFMELLTNIPTYIRASPRRMTMFRWLQKGANLKELKPIYPSMTRNQKKTKAGKEIFALLQQPQTKIYYQFLEFILVKFNKTNASLQSISPIVTNENTRIRNLLLEILEFFINEDYISKYKENLYDIDLKDESQWLPLNSVNIGKFAYESIFMKNLLNDDEKKRLLQHCQKFYVTCCTLLQDKLDLHEEFTTSLKSFHPGNSLSTTYHRRNSNLNATIKTCPMSVSDSDAEVINAQWKLLLKYKSLLPEEIILEKKVDIFWIKLLNCLDENDMPLFSELSNFALLCFVCVANLNASAERVWSQMNLTKTKIRNRLEFESLQSHLYAAEYIKSQGSLFTFEPSEEMLKKTMKIKSRYKKNPSIKKVENEFVQSYYSFSNDYIKQCKLENIWHQQRPKLKYISKNMRNLEEKEKILLDQFSEFLSQGNELMETNENILLLKNEVNITNNNLADYADHDHNYCKMIVDYDSCDNMSVKSGADNNDSEYDSVLSNSILIEQELQEKRFDDENVLLEKSIMNDQVEKVVSFSDNEFENSVLSDSSLFEQEPQEKSYIDESVLKEQSIMDDEIEDIMRFAIKKGRLLKLLNNVNVCEQINLDFLQPNAKTSNGTYLLKVLKPKKESFLTFSRAAERHNDDVKQRFLSMYVPNSDKQNFSWHRDCYANYTTGNRTSCSEDSRQQMVIEETSANNRPSTSGSSNAASRLSRQRQEETINGKNTTHVTAMILYQEYSPNSWNNDSLTTKSTVCDQEIDFQNFKSLENFSIKNFKPLFTTSYNDIKKINIENNHRNEMIWILSKLKVVYSDDTYDYIITRNKDVIIPSWSPFNQMLCTADQPLTIVAYCTAIPYGPTTHDTVYTSMKTFSSLSESYGKQYSILTADMAIYLKSKMIQMQSPNPLPKLFMRIGTLTEDMDSMFGSIFRRLWNRGHYFN</sequence>
<evidence type="ECO:0000313" key="2">
    <source>
        <dbReference type="EMBL" id="KAL3404159.1"/>
    </source>
</evidence>
<keyword evidence="3" id="KW-1185">Reference proteome</keyword>
<feature type="region of interest" description="Disordered" evidence="1">
    <location>
        <begin position="967"/>
        <end position="998"/>
    </location>
</feature>
<organism evidence="2 3">
    <name type="scientific">Trichogramma kaykai</name>
    <dbReference type="NCBI Taxonomy" id="54128"/>
    <lineage>
        <taxon>Eukaryota</taxon>
        <taxon>Metazoa</taxon>
        <taxon>Ecdysozoa</taxon>
        <taxon>Arthropoda</taxon>
        <taxon>Hexapoda</taxon>
        <taxon>Insecta</taxon>
        <taxon>Pterygota</taxon>
        <taxon>Neoptera</taxon>
        <taxon>Endopterygota</taxon>
        <taxon>Hymenoptera</taxon>
        <taxon>Apocrita</taxon>
        <taxon>Proctotrupomorpha</taxon>
        <taxon>Chalcidoidea</taxon>
        <taxon>Trichogrammatidae</taxon>
        <taxon>Trichogramma</taxon>
    </lineage>
</organism>
<protein>
    <recommendedName>
        <fullName evidence="4">DUF4371 domain-containing protein</fullName>
    </recommendedName>
</protein>
<dbReference type="AlphaFoldDB" id="A0ABD2XH04"/>
<evidence type="ECO:0008006" key="4">
    <source>
        <dbReference type="Google" id="ProtNLM"/>
    </source>
</evidence>
<dbReference type="SUPFAM" id="SSF53098">
    <property type="entry name" value="Ribonuclease H-like"/>
    <property type="match status" value="1"/>
</dbReference>
<dbReference type="InterPro" id="IPR012337">
    <property type="entry name" value="RNaseH-like_sf"/>
</dbReference>
<reference evidence="2 3" key="1">
    <citation type="journal article" date="2024" name="bioRxiv">
        <title>A reference genome for Trichogramma kaykai: A tiny desert-dwelling parasitoid wasp with competing sex-ratio distorters.</title>
        <authorList>
            <person name="Culotta J."/>
            <person name="Lindsey A.R."/>
        </authorList>
    </citation>
    <scope>NUCLEOTIDE SEQUENCE [LARGE SCALE GENOMIC DNA]</scope>
    <source>
        <strain evidence="2 3">KSX58</strain>
    </source>
</reference>
<name>A0ABD2XH04_9HYME</name>
<accession>A0ABD2XH04</accession>
<evidence type="ECO:0000256" key="1">
    <source>
        <dbReference type="SAM" id="MobiDB-lite"/>
    </source>
</evidence>
<dbReference type="PANTHER" id="PTHR37162:SF1">
    <property type="entry name" value="BED-TYPE DOMAIN-CONTAINING PROTEIN"/>
    <property type="match status" value="1"/>
</dbReference>
<comment type="caution">
    <text evidence="2">The sequence shown here is derived from an EMBL/GenBank/DDBJ whole genome shotgun (WGS) entry which is preliminary data.</text>
</comment>
<proteinExistence type="predicted"/>
<dbReference type="PANTHER" id="PTHR37162">
    <property type="entry name" value="HAT FAMILY DIMERISATION DOMAINCONTAINING PROTEIN-RELATED"/>
    <property type="match status" value="1"/>
</dbReference>
<evidence type="ECO:0000313" key="3">
    <source>
        <dbReference type="Proteomes" id="UP001627154"/>
    </source>
</evidence>
<feature type="compositionally biased region" description="Polar residues" evidence="1">
    <location>
        <begin position="969"/>
        <end position="987"/>
    </location>
</feature>
<dbReference type="Proteomes" id="UP001627154">
    <property type="component" value="Unassembled WGS sequence"/>
</dbReference>
<gene>
    <name evidence="2" type="ORF">TKK_003143</name>
</gene>
<dbReference type="EMBL" id="JBJJXI010000026">
    <property type="protein sequence ID" value="KAL3404159.1"/>
    <property type="molecule type" value="Genomic_DNA"/>
</dbReference>